<dbReference type="PANTHER" id="PTHR46553">
    <property type="entry name" value="ADENINE NUCLEOTIDE ALPHA HYDROLASES-LIKE SUPERFAMILY PROTEIN"/>
    <property type="match status" value="1"/>
</dbReference>
<evidence type="ECO:0000313" key="3">
    <source>
        <dbReference type="EMBL" id="AEW97928.1"/>
    </source>
</evidence>
<feature type="domain" description="UspA" evidence="2">
    <location>
        <begin position="158"/>
        <end position="294"/>
    </location>
</feature>
<dbReference type="KEGG" id="scy:SCATT_55570"/>
<dbReference type="Gene3D" id="3.40.50.620">
    <property type="entry name" value="HUPs"/>
    <property type="match status" value="2"/>
</dbReference>
<accession>F8JRN9</accession>
<organism evidence="3 4">
    <name type="scientific">Streptantibioticus cattleyicolor (strain ATCC 35852 / DSM 46488 / JCM 4925 / NBRC 14057 / NRRL 8057)</name>
    <name type="common">Streptomyces cattleya</name>
    <dbReference type="NCBI Taxonomy" id="1003195"/>
    <lineage>
        <taxon>Bacteria</taxon>
        <taxon>Bacillati</taxon>
        <taxon>Actinomycetota</taxon>
        <taxon>Actinomycetes</taxon>
        <taxon>Kitasatosporales</taxon>
        <taxon>Streptomycetaceae</taxon>
        <taxon>Streptantibioticus</taxon>
    </lineage>
</organism>
<dbReference type="InterPro" id="IPR014729">
    <property type="entry name" value="Rossmann-like_a/b/a_fold"/>
</dbReference>
<dbReference type="KEGG" id="sct:SCAT_5556"/>
<accession>G8X160</accession>
<dbReference type="eggNOG" id="COG0589">
    <property type="taxonomic scope" value="Bacteria"/>
</dbReference>
<feature type="domain" description="UspA" evidence="2">
    <location>
        <begin position="5"/>
        <end position="143"/>
    </location>
</feature>
<gene>
    <name evidence="3" type="ordered locus">SCATT_55570</name>
</gene>
<dbReference type="Proteomes" id="UP000007842">
    <property type="component" value="Chromosome"/>
</dbReference>
<dbReference type="PATRIC" id="fig|1003195.11.peg.6973"/>
<dbReference type="HOGENOM" id="CLU_049301_2_3_11"/>
<dbReference type="Pfam" id="PF00582">
    <property type="entry name" value="Usp"/>
    <property type="match status" value="2"/>
</dbReference>
<dbReference type="OrthoDB" id="4867015at2"/>
<dbReference type="SUPFAM" id="SSF52402">
    <property type="entry name" value="Adenine nucleotide alpha hydrolases-like"/>
    <property type="match status" value="2"/>
</dbReference>
<dbReference type="PANTHER" id="PTHR46553:SF3">
    <property type="entry name" value="ADENINE NUCLEOTIDE ALPHA HYDROLASES-LIKE SUPERFAMILY PROTEIN"/>
    <property type="match status" value="1"/>
</dbReference>
<name>F8JRN9_STREN</name>
<keyword evidence="4" id="KW-1185">Reference proteome</keyword>
<dbReference type="InterPro" id="IPR006016">
    <property type="entry name" value="UspA"/>
</dbReference>
<dbReference type="RefSeq" id="WP_014146258.1">
    <property type="nucleotide sequence ID" value="NC_016111.1"/>
</dbReference>
<dbReference type="AlphaFoldDB" id="F8JRN9"/>
<reference evidence="4" key="1">
    <citation type="submission" date="2011-12" db="EMBL/GenBank/DDBJ databases">
        <title>Complete genome sequence of Streptomyces cattleya strain DSM 46488.</title>
        <authorList>
            <person name="Ou H.-Y."/>
            <person name="Li P."/>
            <person name="Zhao C."/>
            <person name="O'Hagan D."/>
            <person name="Deng Z."/>
        </authorList>
    </citation>
    <scope>NUCLEOTIDE SEQUENCE [LARGE SCALE GENOMIC DNA]</scope>
    <source>
        <strain evidence="4">ATCC 35852 / DSM 46488 / JCM 4925 / NBRC 14057 / NRRL 8057</strain>
    </source>
</reference>
<proteinExistence type="inferred from homology"/>
<dbReference type="EMBL" id="CP003219">
    <property type="protein sequence ID" value="AEW97928.1"/>
    <property type="molecule type" value="Genomic_DNA"/>
</dbReference>
<evidence type="ECO:0000259" key="2">
    <source>
        <dbReference type="Pfam" id="PF00582"/>
    </source>
</evidence>
<protein>
    <recommendedName>
        <fullName evidence="2">UspA domain-containing protein</fullName>
    </recommendedName>
</protein>
<evidence type="ECO:0000313" key="4">
    <source>
        <dbReference type="Proteomes" id="UP000007842"/>
    </source>
</evidence>
<dbReference type="InterPro" id="IPR006015">
    <property type="entry name" value="Universal_stress_UspA"/>
</dbReference>
<dbReference type="PRINTS" id="PR01438">
    <property type="entry name" value="UNVRSLSTRESS"/>
</dbReference>
<sequence>MEPVITVGLDGSPESLSAAYWGAREAVRRGLSLRLTHAWVLLSPGRPGPAREPGHGTEGEDPNYWAKRVVSDAGAAVHARHPDLPVVQDLVAEEPAGALLAAAQESRMLVLGSRGLGAVGGFFLGDTALHVAARAEHPVVLVRAATREEAQGDALDRRPVAVGLDLDRPGTEVADFAFETAAQRDVPLRVVHGRALPAQGYAPWGVDKDAAAEISAEAEDEVAEALRPFRERFPQVTVETVVRLESPARAVVAAASGAGLLVVGRHRRHGGVHRVGAVAQAAVHHATCPVAIVPHH</sequence>
<dbReference type="STRING" id="1003195.SCATT_55570"/>
<evidence type="ECO:0000256" key="1">
    <source>
        <dbReference type="ARBA" id="ARBA00008791"/>
    </source>
</evidence>
<comment type="similarity">
    <text evidence="1">Belongs to the universal stress protein A family.</text>
</comment>